<protein>
    <submittedName>
        <fullName evidence="1">Uncharacterized protein</fullName>
    </submittedName>
</protein>
<dbReference type="AlphaFoldDB" id="A0A5N5WQ23"/>
<reference evidence="1 2" key="1">
    <citation type="submission" date="2019-04" db="EMBL/GenBank/DDBJ databases">
        <title>Friends and foes A comparative genomics study of 23 Aspergillus species from section Flavi.</title>
        <authorList>
            <consortium name="DOE Joint Genome Institute"/>
            <person name="Kjaerbolling I."/>
            <person name="Vesth T."/>
            <person name="Frisvad J.C."/>
            <person name="Nybo J.L."/>
            <person name="Theobald S."/>
            <person name="Kildgaard S."/>
            <person name="Isbrandt T."/>
            <person name="Kuo A."/>
            <person name="Sato A."/>
            <person name="Lyhne E.K."/>
            <person name="Kogle M.E."/>
            <person name="Wiebenga A."/>
            <person name="Kun R.S."/>
            <person name="Lubbers R.J."/>
            <person name="Makela M.R."/>
            <person name="Barry K."/>
            <person name="Chovatia M."/>
            <person name="Clum A."/>
            <person name="Daum C."/>
            <person name="Haridas S."/>
            <person name="He G."/>
            <person name="LaButti K."/>
            <person name="Lipzen A."/>
            <person name="Mondo S."/>
            <person name="Riley R."/>
            <person name="Salamov A."/>
            <person name="Simmons B.A."/>
            <person name="Magnuson J.K."/>
            <person name="Henrissat B."/>
            <person name="Mortensen U.H."/>
            <person name="Larsen T.O."/>
            <person name="Devries R.P."/>
            <person name="Grigoriev I.V."/>
            <person name="Machida M."/>
            <person name="Baker S.E."/>
            <person name="Andersen M.R."/>
        </authorList>
    </citation>
    <scope>NUCLEOTIDE SEQUENCE [LARGE SCALE GENOMIC DNA]</scope>
    <source>
        <strain evidence="1 2">CBS 151.66</strain>
    </source>
</reference>
<accession>A0A5N5WQ23</accession>
<sequence>MVDDIQSVLFTIGQMIVSGVIAVGAPTCRNSYCRSVVRRDVLASDDVVSSVRAGVAHSSHSVPSVRTRLATSSESNFDPVVLGHAGAMDRQCERGMLGVLSYFWTHSPEKAGNSLVCLTLRAV</sequence>
<name>A0A5N5WQ23_9EURO</name>
<dbReference type="Proteomes" id="UP000326565">
    <property type="component" value="Unassembled WGS sequence"/>
</dbReference>
<proteinExistence type="predicted"/>
<evidence type="ECO:0000313" key="2">
    <source>
        <dbReference type="Proteomes" id="UP000326565"/>
    </source>
</evidence>
<keyword evidence="2" id="KW-1185">Reference proteome</keyword>
<evidence type="ECO:0000313" key="1">
    <source>
        <dbReference type="EMBL" id="KAB8069290.1"/>
    </source>
</evidence>
<dbReference type="EMBL" id="ML732347">
    <property type="protein sequence ID" value="KAB8069290.1"/>
    <property type="molecule type" value="Genomic_DNA"/>
</dbReference>
<gene>
    <name evidence="1" type="ORF">BDV29DRAFT_182996</name>
</gene>
<organism evidence="1 2">
    <name type="scientific">Aspergillus leporis</name>
    <dbReference type="NCBI Taxonomy" id="41062"/>
    <lineage>
        <taxon>Eukaryota</taxon>
        <taxon>Fungi</taxon>
        <taxon>Dikarya</taxon>
        <taxon>Ascomycota</taxon>
        <taxon>Pezizomycotina</taxon>
        <taxon>Eurotiomycetes</taxon>
        <taxon>Eurotiomycetidae</taxon>
        <taxon>Eurotiales</taxon>
        <taxon>Aspergillaceae</taxon>
        <taxon>Aspergillus</taxon>
        <taxon>Aspergillus subgen. Circumdati</taxon>
    </lineage>
</organism>